<dbReference type="AlphaFoldDB" id="F6WNG6"/>
<dbReference type="InterPro" id="IPR035914">
    <property type="entry name" value="Sperma_CUB_dom_sf"/>
</dbReference>
<evidence type="ECO:0000256" key="2">
    <source>
        <dbReference type="ARBA" id="ARBA00023157"/>
    </source>
</evidence>
<feature type="compositionally biased region" description="Low complexity" evidence="4">
    <location>
        <begin position="209"/>
        <end position="226"/>
    </location>
</feature>
<feature type="compositionally biased region" description="Basic residues" evidence="4">
    <location>
        <begin position="466"/>
        <end position="494"/>
    </location>
</feature>
<evidence type="ECO:0000313" key="9">
    <source>
        <dbReference type="Proteomes" id="UP000008144"/>
    </source>
</evidence>
<feature type="region of interest" description="Disordered" evidence="4">
    <location>
        <begin position="209"/>
        <end position="295"/>
    </location>
</feature>
<dbReference type="InterPro" id="IPR000859">
    <property type="entry name" value="CUB_dom"/>
</dbReference>
<feature type="domain" description="CUB" evidence="7">
    <location>
        <begin position="44"/>
        <end position="159"/>
    </location>
</feature>
<feature type="chain" id="PRO_5003344635" description="CUB domain-containing protein" evidence="6">
    <location>
        <begin position="23"/>
        <end position="527"/>
    </location>
</feature>
<evidence type="ECO:0000256" key="3">
    <source>
        <dbReference type="PROSITE-ProRule" id="PRU00059"/>
    </source>
</evidence>
<feature type="compositionally biased region" description="Low complexity" evidence="4">
    <location>
        <begin position="245"/>
        <end position="263"/>
    </location>
</feature>
<accession>F6WNG6</accession>
<keyword evidence="2" id="KW-1015">Disulfide bond</keyword>
<keyword evidence="1" id="KW-0677">Repeat</keyword>
<keyword evidence="6" id="KW-0732">Signal</keyword>
<feature type="region of interest" description="Disordered" evidence="4">
    <location>
        <begin position="392"/>
        <end position="412"/>
    </location>
</feature>
<keyword evidence="5" id="KW-0812">Transmembrane</keyword>
<evidence type="ECO:0000313" key="8">
    <source>
        <dbReference type="Ensembl" id="ENSCINP00000018710.3"/>
    </source>
</evidence>
<dbReference type="Pfam" id="PF00431">
    <property type="entry name" value="CUB"/>
    <property type="match status" value="1"/>
</dbReference>
<dbReference type="OMA" id="WIIQAAV"/>
<organism evidence="8 9">
    <name type="scientific">Ciona intestinalis</name>
    <name type="common">Transparent sea squirt</name>
    <name type="synonym">Ascidia intestinalis</name>
    <dbReference type="NCBI Taxonomy" id="7719"/>
    <lineage>
        <taxon>Eukaryota</taxon>
        <taxon>Metazoa</taxon>
        <taxon>Chordata</taxon>
        <taxon>Tunicata</taxon>
        <taxon>Ascidiacea</taxon>
        <taxon>Phlebobranchia</taxon>
        <taxon>Cionidae</taxon>
        <taxon>Ciona</taxon>
    </lineage>
</organism>
<dbReference type="Gene3D" id="2.60.120.290">
    <property type="entry name" value="Spermadhesin, CUB domain"/>
    <property type="match status" value="1"/>
</dbReference>
<feature type="signal peptide" evidence="6">
    <location>
        <begin position="1"/>
        <end position="22"/>
    </location>
</feature>
<reference evidence="8" key="2">
    <citation type="journal article" date="2008" name="Genome Biol.">
        <title>Improved genome assembly and evidence-based global gene model set for the chordate Ciona intestinalis: new insight into intron and operon populations.</title>
        <authorList>
            <person name="Satou Y."/>
            <person name="Mineta K."/>
            <person name="Ogasawara M."/>
            <person name="Sasakura Y."/>
            <person name="Shoguchi E."/>
            <person name="Ueno K."/>
            <person name="Yamada L."/>
            <person name="Matsumoto J."/>
            <person name="Wasserscheid J."/>
            <person name="Dewar K."/>
            <person name="Wiley G.B."/>
            <person name="Macmil S.L."/>
            <person name="Roe B.A."/>
            <person name="Zeller R.W."/>
            <person name="Hastings K.E."/>
            <person name="Lemaire P."/>
            <person name="Lindquist E."/>
            <person name="Endo T."/>
            <person name="Hotta K."/>
            <person name="Inaba K."/>
        </authorList>
    </citation>
    <scope>NUCLEOTIDE SEQUENCE [LARGE SCALE GENOMIC DNA]</scope>
    <source>
        <strain evidence="8">wild type</strain>
    </source>
</reference>
<reference evidence="8" key="4">
    <citation type="submission" date="2025-09" db="UniProtKB">
        <authorList>
            <consortium name="Ensembl"/>
        </authorList>
    </citation>
    <scope>IDENTIFICATION</scope>
</reference>
<evidence type="ECO:0000256" key="4">
    <source>
        <dbReference type="SAM" id="MobiDB-lite"/>
    </source>
</evidence>
<dbReference type="PROSITE" id="PS01180">
    <property type="entry name" value="CUB"/>
    <property type="match status" value="1"/>
</dbReference>
<keyword evidence="5" id="KW-0472">Membrane</keyword>
<proteinExistence type="predicted"/>
<feature type="compositionally biased region" description="Acidic residues" evidence="4">
    <location>
        <begin position="518"/>
        <end position="527"/>
    </location>
</feature>
<feature type="transmembrane region" description="Helical" evidence="5">
    <location>
        <begin position="355"/>
        <end position="379"/>
    </location>
</feature>
<dbReference type="PANTHER" id="PTHR24251">
    <property type="entry name" value="OVOCHYMASE-RELATED"/>
    <property type="match status" value="1"/>
</dbReference>
<dbReference type="CDD" id="cd00041">
    <property type="entry name" value="CUB"/>
    <property type="match status" value="1"/>
</dbReference>
<evidence type="ECO:0000259" key="7">
    <source>
        <dbReference type="PROSITE" id="PS01180"/>
    </source>
</evidence>
<protein>
    <recommendedName>
        <fullName evidence="7">CUB domain-containing protein</fullName>
    </recommendedName>
</protein>
<reference evidence="9" key="1">
    <citation type="journal article" date="2002" name="Science">
        <title>The draft genome of Ciona intestinalis: insights into chordate and vertebrate origins.</title>
        <authorList>
            <person name="Dehal P."/>
            <person name="Satou Y."/>
            <person name="Campbell R.K."/>
            <person name="Chapman J."/>
            <person name="Degnan B."/>
            <person name="De Tomaso A."/>
            <person name="Davidson B."/>
            <person name="Di Gregorio A."/>
            <person name="Gelpke M."/>
            <person name="Goodstein D.M."/>
            <person name="Harafuji N."/>
            <person name="Hastings K.E."/>
            <person name="Ho I."/>
            <person name="Hotta K."/>
            <person name="Huang W."/>
            <person name="Kawashima T."/>
            <person name="Lemaire P."/>
            <person name="Martinez D."/>
            <person name="Meinertzhagen I.A."/>
            <person name="Necula S."/>
            <person name="Nonaka M."/>
            <person name="Putnam N."/>
            <person name="Rash S."/>
            <person name="Saiga H."/>
            <person name="Satake M."/>
            <person name="Terry A."/>
            <person name="Yamada L."/>
            <person name="Wang H.G."/>
            <person name="Awazu S."/>
            <person name="Azumi K."/>
            <person name="Boore J."/>
            <person name="Branno M."/>
            <person name="Chin-Bow S."/>
            <person name="DeSantis R."/>
            <person name="Doyle S."/>
            <person name="Francino P."/>
            <person name="Keys D.N."/>
            <person name="Haga S."/>
            <person name="Hayashi H."/>
            <person name="Hino K."/>
            <person name="Imai K.S."/>
            <person name="Inaba K."/>
            <person name="Kano S."/>
            <person name="Kobayashi K."/>
            <person name="Kobayashi M."/>
            <person name="Lee B.I."/>
            <person name="Makabe K.W."/>
            <person name="Manohar C."/>
            <person name="Matassi G."/>
            <person name="Medina M."/>
            <person name="Mochizuki Y."/>
            <person name="Mount S."/>
            <person name="Morishita T."/>
            <person name="Miura S."/>
            <person name="Nakayama A."/>
            <person name="Nishizaka S."/>
            <person name="Nomoto H."/>
            <person name="Ohta F."/>
            <person name="Oishi K."/>
            <person name="Rigoutsos I."/>
            <person name="Sano M."/>
            <person name="Sasaki A."/>
            <person name="Sasakura Y."/>
            <person name="Shoguchi E."/>
            <person name="Shin-i T."/>
            <person name="Spagnuolo A."/>
            <person name="Stainier D."/>
            <person name="Suzuki M.M."/>
            <person name="Tassy O."/>
            <person name="Takatori N."/>
            <person name="Tokuoka M."/>
            <person name="Yagi K."/>
            <person name="Yoshizaki F."/>
            <person name="Wada S."/>
            <person name="Zhang C."/>
            <person name="Hyatt P.D."/>
            <person name="Larimer F."/>
            <person name="Detter C."/>
            <person name="Doggett N."/>
            <person name="Glavina T."/>
            <person name="Hawkins T."/>
            <person name="Richardson P."/>
            <person name="Lucas S."/>
            <person name="Kohara Y."/>
            <person name="Levine M."/>
            <person name="Satoh N."/>
            <person name="Rokhsar D.S."/>
        </authorList>
    </citation>
    <scope>NUCLEOTIDE SEQUENCE [LARGE SCALE GENOMIC DNA]</scope>
</reference>
<keyword evidence="9" id="KW-1185">Reference proteome</keyword>
<reference evidence="8" key="3">
    <citation type="submission" date="2025-08" db="UniProtKB">
        <authorList>
            <consortium name="Ensembl"/>
        </authorList>
    </citation>
    <scope>IDENTIFICATION</scope>
</reference>
<dbReference type="InParanoid" id="F6WNG6"/>
<dbReference type="Ensembl" id="ENSCINT00000018710.3">
    <property type="protein sequence ID" value="ENSCINP00000018710.3"/>
    <property type="gene ID" value="ENSCING00000009204.3"/>
</dbReference>
<dbReference type="Proteomes" id="UP000008144">
    <property type="component" value="Chromosome 5"/>
</dbReference>
<comment type="caution">
    <text evidence="3">Lacks conserved residue(s) required for the propagation of feature annotation.</text>
</comment>
<dbReference type="EMBL" id="EAAA01002227">
    <property type="status" value="NOT_ANNOTATED_CDS"/>
    <property type="molecule type" value="Genomic_DNA"/>
</dbReference>
<evidence type="ECO:0000256" key="5">
    <source>
        <dbReference type="SAM" id="Phobius"/>
    </source>
</evidence>
<dbReference type="SUPFAM" id="SSF49854">
    <property type="entry name" value="Spermadhesin, CUB domain"/>
    <property type="match status" value="1"/>
</dbReference>
<sequence length="527" mass="58900">MFLFPKVCALLFVLFIVQGVTSRIIPPKRLSNGETPIRDPGWTCVVRMRAGLRWKYLKSPNYPHLAGTQTQCTWIIQAAVGWRVMILFRDLNMAAAGEDSCRQQYVDVIDASIGKSQGRFCGKKRPGNYVSSGTFLRLDLQTDRTRGRFRGFSIAYKLTRERAGFRPSTVTTTDNTSGKVNINSFNSQVNSMPSPASRPRRPGRLVYVQSTPAGQTTTTASTDPSDVGGWIDSRPVPTQPTRTNTGGARIPARPRRPTTTVGGLVLANRRRTTSTPRRSPSSVSSNTFSSNRGALFRPRTTTENLYASETEYPHIDDDPQVYGEYRQPVNVVIPSVITTNDTLKRKRGGLSTTHLIIIIAAVSSLVLLAFAILLIKLCYFDKKLRKKISEDKARETAGSVTGNPLHRTDSLPGMARTVSMRSLSADPNIQPGSRRNSVSYSIRNMPRQVPSAPHPSMIYHNQHAMTMHHHHHHHRHRHSNHRQHTQSNNKRVRTIPKTVGFTRPLPPIPKPRVKKLEVDEDYCSGSD</sequence>
<dbReference type="HOGENOM" id="CLU_517370_0_0_1"/>
<dbReference type="SMART" id="SM00042">
    <property type="entry name" value="CUB"/>
    <property type="match status" value="1"/>
</dbReference>
<name>F6WNG6_CIOIN</name>
<evidence type="ECO:0000256" key="1">
    <source>
        <dbReference type="ARBA" id="ARBA00022737"/>
    </source>
</evidence>
<feature type="region of interest" description="Disordered" evidence="4">
    <location>
        <begin position="466"/>
        <end position="527"/>
    </location>
</feature>
<feature type="compositionally biased region" description="Low complexity" evidence="4">
    <location>
        <begin position="273"/>
        <end position="292"/>
    </location>
</feature>
<evidence type="ECO:0000256" key="6">
    <source>
        <dbReference type="SAM" id="SignalP"/>
    </source>
</evidence>
<keyword evidence="5" id="KW-1133">Transmembrane helix</keyword>
<dbReference type="GeneTree" id="ENSGT00390000002534"/>
<dbReference type="STRING" id="7719.ENSCINP00000018710"/>
<dbReference type="PANTHER" id="PTHR24251:SF28">
    <property type="entry name" value="NEUROPILIN AND TOLLOID-LIKE, ISOFORM B"/>
    <property type="match status" value="1"/>
</dbReference>